<proteinExistence type="predicted"/>
<evidence type="ECO:0000256" key="1">
    <source>
        <dbReference type="ARBA" id="ARBA00005189"/>
    </source>
</evidence>
<keyword evidence="3 7" id="KW-0808">Transferase</keyword>
<evidence type="ECO:0000256" key="4">
    <source>
        <dbReference type="ARBA" id="ARBA00023098"/>
    </source>
</evidence>
<protein>
    <submittedName>
        <fullName evidence="7">Phospholipid/glycerol acyltransferase</fullName>
    </submittedName>
</protein>
<dbReference type="STRING" id="1068978.AMETH_0414"/>
<dbReference type="AlphaFoldDB" id="A0A076MNE6"/>
<comment type="pathway">
    <text evidence="1">Lipid metabolism.</text>
</comment>
<dbReference type="GO" id="GO:0003841">
    <property type="term" value="F:1-acylglycerol-3-phosphate O-acyltransferase activity"/>
    <property type="evidence" value="ECO:0007669"/>
    <property type="project" value="TreeGrafter"/>
</dbReference>
<evidence type="ECO:0000259" key="6">
    <source>
        <dbReference type="SMART" id="SM00563"/>
    </source>
</evidence>
<evidence type="ECO:0000256" key="2">
    <source>
        <dbReference type="ARBA" id="ARBA00022516"/>
    </source>
</evidence>
<keyword evidence="4" id="KW-0443">Lipid metabolism</keyword>
<keyword evidence="5 7" id="KW-0012">Acyltransferase</keyword>
<dbReference type="KEGG" id="amq:AMETH_0414"/>
<sequence>MNPWDVTSPCTPRCVTHRLPEISTLLTVRRWLALGSVLAGVRRGDLRPHARGVLDALGITLGGNTDLLRVPAGTGTLIVSNHVSWLDIVALLAVDPVGFLAKREVRSWPVIGSLARSCGTRFIARRELRELPAVVAGLADALRAGESVVVFPEGTTWCGSRGGTFRRAAFQAAIDAGAPVRPVTFAYSQGGQPSTVAAFVGDDALLPSLGRVARARDLRIELTAHPQLEPLGDRRELAARAQDIVRSTRVPAHA</sequence>
<keyword evidence="2" id="KW-0444">Lipid biosynthesis</keyword>
<keyword evidence="8" id="KW-1185">Reference proteome</keyword>
<name>A0A076MNE6_AMYME</name>
<dbReference type="eggNOG" id="COG0204">
    <property type="taxonomic scope" value="Bacteria"/>
</dbReference>
<accession>A0A076MNE6</accession>
<dbReference type="PATRIC" id="fig|1068978.7.peg.439"/>
<dbReference type="PANTHER" id="PTHR10434:SF64">
    <property type="entry name" value="1-ACYL-SN-GLYCEROL-3-PHOSPHATE ACYLTRANSFERASE-RELATED"/>
    <property type="match status" value="1"/>
</dbReference>
<gene>
    <name evidence="7" type="primary">plsC</name>
    <name evidence="7" type="ORF">AMETH_0414</name>
</gene>
<dbReference type="SMART" id="SM00563">
    <property type="entry name" value="PlsC"/>
    <property type="match status" value="1"/>
</dbReference>
<dbReference type="PANTHER" id="PTHR10434">
    <property type="entry name" value="1-ACYL-SN-GLYCEROL-3-PHOSPHATE ACYLTRANSFERASE"/>
    <property type="match status" value="1"/>
</dbReference>
<dbReference type="Pfam" id="PF01553">
    <property type="entry name" value="Acyltransferase"/>
    <property type="match status" value="1"/>
</dbReference>
<dbReference type="Proteomes" id="UP000062973">
    <property type="component" value="Chromosome"/>
</dbReference>
<evidence type="ECO:0000313" key="7">
    <source>
        <dbReference type="EMBL" id="AIJ20506.1"/>
    </source>
</evidence>
<evidence type="ECO:0000313" key="8">
    <source>
        <dbReference type="Proteomes" id="UP000062973"/>
    </source>
</evidence>
<dbReference type="SUPFAM" id="SSF69593">
    <property type="entry name" value="Glycerol-3-phosphate (1)-acyltransferase"/>
    <property type="match status" value="1"/>
</dbReference>
<dbReference type="InterPro" id="IPR002123">
    <property type="entry name" value="Plipid/glycerol_acylTrfase"/>
</dbReference>
<dbReference type="GO" id="GO:0006654">
    <property type="term" value="P:phosphatidic acid biosynthetic process"/>
    <property type="evidence" value="ECO:0007669"/>
    <property type="project" value="TreeGrafter"/>
</dbReference>
<dbReference type="HOGENOM" id="CLU_027938_0_0_11"/>
<reference evidence="7 8" key="1">
    <citation type="submission" date="2014-07" db="EMBL/GenBank/DDBJ databases">
        <title>Whole Genome Sequence of the Amycolatopsis methanolica 239.</title>
        <authorList>
            <person name="Tang B."/>
        </authorList>
    </citation>
    <scope>NUCLEOTIDE SEQUENCE [LARGE SCALE GENOMIC DNA]</scope>
    <source>
        <strain evidence="7 8">239</strain>
    </source>
</reference>
<feature type="domain" description="Phospholipid/glycerol acyltransferase" evidence="6">
    <location>
        <begin position="76"/>
        <end position="188"/>
    </location>
</feature>
<evidence type="ECO:0000256" key="3">
    <source>
        <dbReference type="ARBA" id="ARBA00022679"/>
    </source>
</evidence>
<evidence type="ECO:0000256" key="5">
    <source>
        <dbReference type="ARBA" id="ARBA00023315"/>
    </source>
</evidence>
<dbReference type="CDD" id="cd07989">
    <property type="entry name" value="LPLAT_AGPAT-like"/>
    <property type="match status" value="1"/>
</dbReference>
<organism evidence="7 8">
    <name type="scientific">Amycolatopsis methanolica 239</name>
    <dbReference type="NCBI Taxonomy" id="1068978"/>
    <lineage>
        <taxon>Bacteria</taxon>
        <taxon>Bacillati</taxon>
        <taxon>Actinomycetota</taxon>
        <taxon>Actinomycetes</taxon>
        <taxon>Pseudonocardiales</taxon>
        <taxon>Pseudonocardiaceae</taxon>
        <taxon>Amycolatopsis</taxon>
        <taxon>Amycolatopsis methanolica group</taxon>
    </lineage>
</organism>
<dbReference type="EMBL" id="CP009110">
    <property type="protein sequence ID" value="AIJ20506.1"/>
    <property type="molecule type" value="Genomic_DNA"/>
</dbReference>